<protein>
    <submittedName>
        <fullName evidence="1">Uncharacterized protein</fullName>
    </submittedName>
</protein>
<dbReference type="EMBL" id="JAIWYP010000011">
    <property type="protein sequence ID" value="KAH3741895.1"/>
    <property type="molecule type" value="Genomic_DNA"/>
</dbReference>
<dbReference type="Proteomes" id="UP000828390">
    <property type="component" value="Unassembled WGS sequence"/>
</dbReference>
<reference evidence="1" key="2">
    <citation type="submission" date="2020-11" db="EMBL/GenBank/DDBJ databases">
        <authorList>
            <person name="McCartney M.A."/>
            <person name="Auch B."/>
            <person name="Kono T."/>
            <person name="Mallez S."/>
            <person name="Becker A."/>
            <person name="Gohl D.M."/>
            <person name="Silverstein K.A.T."/>
            <person name="Koren S."/>
            <person name="Bechman K.B."/>
            <person name="Herman A."/>
            <person name="Abrahante J.E."/>
            <person name="Garbe J."/>
        </authorList>
    </citation>
    <scope>NUCLEOTIDE SEQUENCE</scope>
    <source>
        <strain evidence="1">Duluth1</strain>
        <tissue evidence="1">Whole animal</tissue>
    </source>
</reference>
<gene>
    <name evidence="1" type="ORF">DPMN_048625</name>
</gene>
<sequence length="69" mass="7639">MDCAGLTGYNDFRYKQIGSRLCAQVPEDYCGRRPLFPAAKTQPPLQTLQPRAVSLRVSANDILNPASEK</sequence>
<evidence type="ECO:0000313" key="2">
    <source>
        <dbReference type="Proteomes" id="UP000828390"/>
    </source>
</evidence>
<keyword evidence="2" id="KW-1185">Reference proteome</keyword>
<comment type="caution">
    <text evidence="1">The sequence shown here is derived from an EMBL/GenBank/DDBJ whole genome shotgun (WGS) entry which is preliminary data.</text>
</comment>
<reference evidence="1" key="1">
    <citation type="journal article" date="2019" name="bioRxiv">
        <title>The Genome of the Zebra Mussel, Dreissena polymorpha: A Resource for Invasive Species Research.</title>
        <authorList>
            <person name="McCartney M.A."/>
            <person name="Auch B."/>
            <person name="Kono T."/>
            <person name="Mallez S."/>
            <person name="Zhang Y."/>
            <person name="Obille A."/>
            <person name="Becker A."/>
            <person name="Abrahante J.E."/>
            <person name="Garbe J."/>
            <person name="Badalamenti J.P."/>
            <person name="Herman A."/>
            <person name="Mangelson H."/>
            <person name="Liachko I."/>
            <person name="Sullivan S."/>
            <person name="Sone E.D."/>
            <person name="Koren S."/>
            <person name="Silverstein K.A.T."/>
            <person name="Beckman K.B."/>
            <person name="Gohl D.M."/>
        </authorList>
    </citation>
    <scope>NUCLEOTIDE SEQUENCE</scope>
    <source>
        <strain evidence="1">Duluth1</strain>
        <tissue evidence="1">Whole animal</tissue>
    </source>
</reference>
<proteinExistence type="predicted"/>
<organism evidence="1 2">
    <name type="scientific">Dreissena polymorpha</name>
    <name type="common">Zebra mussel</name>
    <name type="synonym">Mytilus polymorpha</name>
    <dbReference type="NCBI Taxonomy" id="45954"/>
    <lineage>
        <taxon>Eukaryota</taxon>
        <taxon>Metazoa</taxon>
        <taxon>Spiralia</taxon>
        <taxon>Lophotrochozoa</taxon>
        <taxon>Mollusca</taxon>
        <taxon>Bivalvia</taxon>
        <taxon>Autobranchia</taxon>
        <taxon>Heteroconchia</taxon>
        <taxon>Euheterodonta</taxon>
        <taxon>Imparidentia</taxon>
        <taxon>Neoheterodontei</taxon>
        <taxon>Myida</taxon>
        <taxon>Dreissenoidea</taxon>
        <taxon>Dreissenidae</taxon>
        <taxon>Dreissena</taxon>
    </lineage>
</organism>
<name>A0A9D4I0C5_DREPO</name>
<evidence type="ECO:0000313" key="1">
    <source>
        <dbReference type="EMBL" id="KAH3741895.1"/>
    </source>
</evidence>
<dbReference type="AlphaFoldDB" id="A0A9D4I0C5"/>
<accession>A0A9D4I0C5</accession>